<feature type="compositionally biased region" description="Polar residues" evidence="1">
    <location>
        <begin position="47"/>
        <end position="62"/>
    </location>
</feature>
<dbReference type="Gene3D" id="1.20.1260.10">
    <property type="match status" value="1"/>
</dbReference>
<comment type="caution">
    <text evidence="3">The sequence shown here is derived from an EMBL/GenBank/DDBJ whole genome shotgun (WGS) entry which is preliminary data.</text>
</comment>
<dbReference type="CDD" id="cd00657">
    <property type="entry name" value="Ferritin_like"/>
    <property type="match status" value="1"/>
</dbReference>
<dbReference type="GO" id="GO:0016491">
    <property type="term" value="F:oxidoreductase activity"/>
    <property type="evidence" value="ECO:0007669"/>
    <property type="project" value="InterPro"/>
</dbReference>
<feature type="domain" description="Rubrerythrin diiron-binding" evidence="2">
    <location>
        <begin position="215"/>
        <end position="336"/>
    </location>
</feature>
<keyword evidence="4" id="KW-1185">Reference proteome</keyword>
<dbReference type="Pfam" id="PF02915">
    <property type="entry name" value="Rubrerythrin"/>
    <property type="match status" value="1"/>
</dbReference>
<evidence type="ECO:0000259" key="2">
    <source>
        <dbReference type="Pfam" id="PF02915"/>
    </source>
</evidence>
<dbReference type="Proteomes" id="UP000014155">
    <property type="component" value="Unassembled WGS sequence"/>
</dbReference>
<dbReference type="SUPFAM" id="SSF141571">
    <property type="entry name" value="Pentapeptide repeat-like"/>
    <property type="match status" value="1"/>
</dbReference>
<feature type="region of interest" description="Disordered" evidence="1">
    <location>
        <begin position="1"/>
        <end position="33"/>
    </location>
</feature>
<sequence>SNIKGMPNMTSPVTQQKPNQQAMPNMTAQMPQQNSNLMGMPNMTSPVTQQKPNQQAMSNQKGQMEPMPKMTLPTVPAPKDNSMFAVSMKGLKTGQQKSNMMNQNMNNAMGQHMGNANMMGQHMGNTNTMGQHMGNTNTMGQHTGNANMMGQHMGNANMMGQHMGNANMMGQHMENANVMGQQMENSNLMGQSLKGNELSDSADIQVSLVEALSLIKDAVEGETEDRMFYDFLINNATSRKDKEIIKGIRDDEIKHARLFRQLYYEHTGKVIGPKQNVQFERPASYCEGLIKALMGEQNAVRKYRRILFAMKERSHIDILTEIITDEIRHANLYNLLIHNNDCKY</sequence>
<feature type="non-terminal residue" evidence="3">
    <location>
        <position position="1"/>
    </location>
</feature>
<dbReference type="InterPro" id="IPR009078">
    <property type="entry name" value="Ferritin-like_SF"/>
</dbReference>
<evidence type="ECO:0000313" key="3">
    <source>
        <dbReference type="EMBL" id="EMS73836.1"/>
    </source>
</evidence>
<dbReference type="GO" id="GO:0046872">
    <property type="term" value="F:metal ion binding"/>
    <property type="evidence" value="ECO:0007669"/>
    <property type="project" value="InterPro"/>
</dbReference>
<reference evidence="3 4" key="1">
    <citation type="journal article" date="2013" name="Genome Announc.">
        <title>Draft Genome Sequence of the Cellulolytic, Mesophilic, Anaerobic Bacterium Clostridium termitidis Strain CT1112 (DSM 5398).</title>
        <authorList>
            <person name="Lal S."/>
            <person name="Ramachandran U."/>
            <person name="Zhang X."/>
            <person name="Munir R."/>
            <person name="Sparling R."/>
            <person name="Levin D.B."/>
        </authorList>
    </citation>
    <scope>NUCLEOTIDE SEQUENCE [LARGE SCALE GENOMIC DNA]</scope>
    <source>
        <strain evidence="3 4">CT1112</strain>
    </source>
</reference>
<accession>S0FU51</accession>
<dbReference type="InterPro" id="IPR012347">
    <property type="entry name" value="Ferritin-like"/>
</dbReference>
<proteinExistence type="predicted"/>
<feature type="region of interest" description="Disordered" evidence="1">
    <location>
        <begin position="47"/>
        <end position="67"/>
    </location>
</feature>
<dbReference type="EMBL" id="AORV01000013">
    <property type="protein sequence ID" value="EMS73836.1"/>
    <property type="molecule type" value="Genomic_DNA"/>
</dbReference>
<evidence type="ECO:0000313" key="4">
    <source>
        <dbReference type="Proteomes" id="UP000014155"/>
    </source>
</evidence>
<dbReference type="eggNOG" id="COG1633">
    <property type="taxonomic scope" value="Bacteria"/>
</dbReference>
<dbReference type="AlphaFoldDB" id="S0FU51"/>
<dbReference type="RefSeq" id="WP_004623378.1">
    <property type="nucleotide sequence ID" value="NZ_AORV01000013.1"/>
</dbReference>
<dbReference type="Gene3D" id="2.160.20.80">
    <property type="entry name" value="E3 ubiquitin-protein ligase SopA"/>
    <property type="match status" value="1"/>
</dbReference>
<gene>
    <name evidence="3" type="ORF">CTER_0143</name>
</gene>
<dbReference type="PATRIC" id="fig|1195236.3.peg.445"/>
<dbReference type="InterPro" id="IPR003251">
    <property type="entry name" value="Rr_diiron-bd_dom"/>
</dbReference>
<dbReference type="STRING" id="1195236.CTER_0143"/>
<protein>
    <recommendedName>
        <fullName evidence="2">Rubrerythrin diiron-binding domain-containing protein</fullName>
    </recommendedName>
</protein>
<evidence type="ECO:0000256" key="1">
    <source>
        <dbReference type="SAM" id="MobiDB-lite"/>
    </source>
</evidence>
<organism evidence="3 4">
    <name type="scientific">Ruminiclostridium cellobioparum subsp. termitidis CT1112</name>
    <dbReference type="NCBI Taxonomy" id="1195236"/>
    <lineage>
        <taxon>Bacteria</taxon>
        <taxon>Bacillati</taxon>
        <taxon>Bacillota</taxon>
        <taxon>Clostridia</taxon>
        <taxon>Eubacteriales</taxon>
        <taxon>Oscillospiraceae</taxon>
        <taxon>Ruminiclostridium</taxon>
    </lineage>
</organism>
<dbReference type="SUPFAM" id="SSF47240">
    <property type="entry name" value="Ferritin-like"/>
    <property type="match status" value="1"/>
</dbReference>
<dbReference type="eggNOG" id="COG1357">
    <property type="taxonomic scope" value="Bacteria"/>
</dbReference>
<name>S0FU51_RUMCE</name>